<name>A0ABS7A6P9_9PROT</name>
<sequence length="112" mass="11237">MMETTIKVLIASDDATGPESGLVQSGATGGGPHAALLRRLGGKVVDISATMIADSVEALAKAISPTLQQKMPALAGLTVQEISIGCTITGQGEIMAVGAGMEASLVVTFRIA</sequence>
<evidence type="ECO:0000313" key="2">
    <source>
        <dbReference type="Proteomes" id="UP001196565"/>
    </source>
</evidence>
<dbReference type="EMBL" id="JAHYBZ010000002">
    <property type="protein sequence ID" value="MBW6397926.1"/>
    <property type="molecule type" value="Genomic_DNA"/>
</dbReference>
<dbReference type="RefSeq" id="WP_219762497.1">
    <property type="nucleotide sequence ID" value="NZ_JAHYBZ010000002.1"/>
</dbReference>
<comment type="caution">
    <text evidence="1">The sequence shown here is derived from an EMBL/GenBank/DDBJ whole genome shotgun (WGS) entry which is preliminary data.</text>
</comment>
<gene>
    <name evidence="1" type="ORF">KPL78_08725</name>
</gene>
<accession>A0ABS7A6P9</accession>
<proteinExistence type="predicted"/>
<protein>
    <submittedName>
        <fullName evidence="1">Uncharacterized protein</fullName>
    </submittedName>
</protein>
<evidence type="ECO:0000313" key="1">
    <source>
        <dbReference type="EMBL" id="MBW6397926.1"/>
    </source>
</evidence>
<reference evidence="1 2" key="1">
    <citation type="submission" date="2021-07" db="EMBL/GenBank/DDBJ databases">
        <authorList>
            <person name="So Y."/>
        </authorList>
    </citation>
    <scope>NUCLEOTIDE SEQUENCE [LARGE SCALE GENOMIC DNA]</scope>
    <source>
        <strain evidence="1 2">HJA6</strain>
    </source>
</reference>
<dbReference type="Proteomes" id="UP001196565">
    <property type="component" value="Unassembled WGS sequence"/>
</dbReference>
<keyword evidence="2" id="KW-1185">Reference proteome</keyword>
<organism evidence="1 2">
    <name type="scientific">Roseomonas alba</name>
    <dbReference type="NCBI Taxonomy" id="2846776"/>
    <lineage>
        <taxon>Bacteria</taxon>
        <taxon>Pseudomonadati</taxon>
        <taxon>Pseudomonadota</taxon>
        <taxon>Alphaproteobacteria</taxon>
        <taxon>Acetobacterales</taxon>
        <taxon>Roseomonadaceae</taxon>
        <taxon>Roseomonas</taxon>
    </lineage>
</organism>